<dbReference type="AlphaFoldDB" id="A0A1M6K9X5"/>
<reference evidence="10" key="1">
    <citation type="submission" date="2016-11" db="EMBL/GenBank/DDBJ databases">
        <authorList>
            <person name="Varghese N."/>
            <person name="Submissions S."/>
        </authorList>
    </citation>
    <scope>NUCLEOTIDE SEQUENCE [LARGE SCALE GENOMIC DNA]</scope>
    <source>
        <strain evidence="10">DSM 16478</strain>
    </source>
</reference>
<keyword evidence="2" id="KW-0001">2Fe-2S</keyword>
<dbReference type="GO" id="GO:0042128">
    <property type="term" value="P:nitrate assimilation"/>
    <property type="evidence" value="ECO:0007669"/>
    <property type="project" value="UniProtKB-KW"/>
</dbReference>
<dbReference type="GO" id="GO:0051537">
    <property type="term" value="F:2 iron, 2 sulfur cluster binding"/>
    <property type="evidence" value="ECO:0007669"/>
    <property type="project" value="UniProtKB-KW"/>
</dbReference>
<sequence length="125" mass="13995">MSELLSKYKTVKEEDVRLWFKAAPVSAFPSDGGSCVKYKDLQIAVFNFSRLNKWYACQNLSPEKLENVLSRGMLGDHKGIPKIACPLHKRTFSLESGENLNGDLAAIATYPVKIESDFVYVGFSE</sequence>
<dbReference type="Gene3D" id="2.102.10.10">
    <property type="entry name" value="Rieske [2Fe-2S] iron-sulphur domain"/>
    <property type="match status" value="1"/>
</dbReference>
<evidence type="ECO:0000256" key="3">
    <source>
        <dbReference type="ARBA" id="ARBA00022723"/>
    </source>
</evidence>
<dbReference type="NCBIfam" id="TIGR02378">
    <property type="entry name" value="nirD_assim_sml"/>
    <property type="match status" value="1"/>
</dbReference>
<keyword evidence="10" id="KW-1185">Reference proteome</keyword>
<gene>
    <name evidence="9" type="ORF">SAMN04488007_0707</name>
</gene>
<dbReference type="PROSITE" id="PS51300">
    <property type="entry name" value="NIRD"/>
    <property type="match status" value="1"/>
</dbReference>
<keyword evidence="7" id="KW-0534">Nitrate assimilation</keyword>
<feature type="domain" description="Rieske" evidence="8">
    <location>
        <begin position="20"/>
        <end position="121"/>
    </location>
</feature>
<dbReference type="SUPFAM" id="SSF50022">
    <property type="entry name" value="ISP domain"/>
    <property type="match status" value="1"/>
</dbReference>
<accession>A0A1M6K9X5</accession>
<evidence type="ECO:0000256" key="5">
    <source>
        <dbReference type="ARBA" id="ARBA00023004"/>
    </source>
</evidence>
<dbReference type="PROSITE" id="PS51296">
    <property type="entry name" value="RIESKE"/>
    <property type="match status" value="1"/>
</dbReference>
<dbReference type="GO" id="GO:0046872">
    <property type="term" value="F:metal ion binding"/>
    <property type="evidence" value="ECO:0007669"/>
    <property type="project" value="UniProtKB-KW"/>
</dbReference>
<dbReference type="Pfam" id="PF13806">
    <property type="entry name" value="Rieske_2"/>
    <property type="match status" value="1"/>
</dbReference>
<dbReference type="PANTHER" id="PTHR43809:SF1">
    <property type="entry name" value="NITRITE REDUCTASE (NADH) LARGE SUBUNIT"/>
    <property type="match status" value="1"/>
</dbReference>
<evidence type="ECO:0000256" key="6">
    <source>
        <dbReference type="ARBA" id="ARBA00023014"/>
    </source>
</evidence>
<evidence type="ECO:0000313" key="9">
    <source>
        <dbReference type="EMBL" id="SHJ55710.1"/>
    </source>
</evidence>
<evidence type="ECO:0000256" key="4">
    <source>
        <dbReference type="ARBA" id="ARBA00023002"/>
    </source>
</evidence>
<dbReference type="InterPro" id="IPR052034">
    <property type="entry name" value="NasD-like"/>
</dbReference>
<dbReference type="Proteomes" id="UP000184314">
    <property type="component" value="Unassembled WGS sequence"/>
</dbReference>
<name>A0A1M6K9X5_9FLAO</name>
<evidence type="ECO:0000313" key="10">
    <source>
        <dbReference type="Proteomes" id="UP000184314"/>
    </source>
</evidence>
<organism evidence="9 10">
    <name type="scientific">Maribacter aquivivus</name>
    <dbReference type="NCBI Taxonomy" id="228958"/>
    <lineage>
        <taxon>Bacteria</taxon>
        <taxon>Pseudomonadati</taxon>
        <taxon>Bacteroidota</taxon>
        <taxon>Flavobacteriia</taxon>
        <taxon>Flavobacteriales</taxon>
        <taxon>Flavobacteriaceae</taxon>
        <taxon>Maribacter</taxon>
    </lineage>
</organism>
<dbReference type="InterPro" id="IPR012748">
    <property type="entry name" value="Rieske-like_NirD"/>
</dbReference>
<proteinExistence type="predicted"/>
<dbReference type="RefSeq" id="WP_073241298.1">
    <property type="nucleotide sequence ID" value="NZ_CANMVM010000001.1"/>
</dbReference>
<evidence type="ECO:0000256" key="2">
    <source>
        <dbReference type="ARBA" id="ARBA00022714"/>
    </source>
</evidence>
<evidence type="ECO:0000256" key="1">
    <source>
        <dbReference type="ARBA" id="ARBA00022617"/>
    </source>
</evidence>
<keyword evidence="6" id="KW-0411">Iron-sulfur</keyword>
<evidence type="ECO:0000259" key="8">
    <source>
        <dbReference type="PROSITE" id="PS51296"/>
    </source>
</evidence>
<keyword evidence="1" id="KW-0349">Heme</keyword>
<dbReference type="EMBL" id="FQZX01000001">
    <property type="protein sequence ID" value="SHJ55710.1"/>
    <property type="molecule type" value="Genomic_DNA"/>
</dbReference>
<dbReference type="STRING" id="228958.SAMN04488007_0707"/>
<dbReference type="GO" id="GO:0008942">
    <property type="term" value="F:nitrite reductase [NAD(P)H] activity"/>
    <property type="evidence" value="ECO:0007669"/>
    <property type="project" value="InterPro"/>
</dbReference>
<evidence type="ECO:0000256" key="7">
    <source>
        <dbReference type="ARBA" id="ARBA00023063"/>
    </source>
</evidence>
<keyword evidence="4" id="KW-0560">Oxidoreductase</keyword>
<dbReference type="OrthoDB" id="516687at2"/>
<protein>
    <submittedName>
        <fullName evidence="9">Nitrite reductase (NADH) small subunit</fullName>
    </submittedName>
</protein>
<dbReference type="InterPro" id="IPR036922">
    <property type="entry name" value="Rieske_2Fe-2S_sf"/>
</dbReference>
<dbReference type="CDD" id="cd03529">
    <property type="entry name" value="Rieske_NirD"/>
    <property type="match status" value="1"/>
</dbReference>
<keyword evidence="3" id="KW-0479">Metal-binding</keyword>
<dbReference type="InterPro" id="IPR017941">
    <property type="entry name" value="Rieske_2Fe-2S"/>
</dbReference>
<keyword evidence="5" id="KW-0408">Iron</keyword>
<dbReference type="PANTHER" id="PTHR43809">
    <property type="entry name" value="NITRITE REDUCTASE (NADH) LARGE SUBUNIT"/>
    <property type="match status" value="1"/>
</dbReference>